<dbReference type="EMBL" id="BLLF01001695">
    <property type="protein sequence ID" value="GFH20773.1"/>
    <property type="molecule type" value="Genomic_DNA"/>
</dbReference>
<reference evidence="1 2" key="1">
    <citation type="submission" date="2020-02" db="EMBL/GenBank/DDBJ databases">
        <title>Draft genome sequence of Haematococcus lacustris strain NIES-144.</title>
        <authorList>
            <person name="Morimoto D."/>
            <person name="Nakagawa S."/>
            <person name="Yoshida T."/>
            <person name="Sawayama S."/>
        </authorList>
    </citation>
    <scope>NUCLEOTIDE SEQUENCE [LARGE SCALE GENOMIC DNA]</scope>
    <source>
        <strain evidence="1 2">NIES-144</strain>
    </source>
</reference>
<protein>
    <submittedName>
        <fullName evidence="1">Uncharacterized protein</fullName>
    </submittedName>
</protein>
<proteinExistence type="predicted"/>
<dbReference type="Proteomes" id="UP000485058">
    <property type="component" value="Unassembled WGS sequence"/>
</dbReference>
<comment type="caution">
    <text evidence="1">The sequence shown here is derived from an EMBL/GenBank/DDBJ whole genome shotgun (WGS) entry which is preliminary data.</text>
</comment>
<sequence length="114" mass="12530">MDACGLAARLALLVYQKLAVSLGRLLEVQLVELESEETGSGALEVDERLLAAHRAAVDRGAQPGSEGRLPHRLWCAVVYRAGQKRVTRAHLVGARRELQHVMRLIERGQALQQA</sequence>
<keyword evidence="2" id="KW-1185">Reference proteome</keyword>
<gene>
    <name evidence="1" type="ORF">HaLaN_17951</name>
</gene>
<dbReference type="AlphaFoldDB" id="A0A699ZDT2"/>
<evidence type="ECO:0000313" key="1">
    <source>
        <dbReference type="EMBL" id="GFH20773.1"/>
    </source>
</evidence>
<name>A0A699ZDT2_HAELA</name>
<evidence type="ECO:0000313" key="2">
    <source>
        <dbReference type="Proteomes" id="UP000485058"/>
    </source>
</evidence>
<accession>A0A699ZDT2</accession>
<organism evidence="1 2">
    <name type="scientific">Haematococcus lacustris</name>
    <name type="common">Green alga</name>
    <name type="synonym">Haematococcus pluvialis</name>
    <dbReference type="NCBI Taxonomy" id="44745"/>
    <lineage>
        <taxon>Eukaryota</taxon>
        <taxon>Viridiplantae</taxon>
        <taxon>Chlorophyta</taxon>
        <taxon>core chlorophytes</taxon>
        <taxon>Chlorophyceae</taxon>
        <taxon>CS clade</taxon>
        <taxon>Chlamydomonadales</taxon>
        <taxon>Haematococcaceae</taxon>
        <taxon>Haematococcus</taxon>
    </lineage>
</organism>